<gene>
    <name evidence="7" type="ORF">JX265_007072</name>
</gene>
<feature type="transmembrane region" description="Helical" evidence="5">
    <location>
        <begin position="15"/>
        <end position="35"/>
    </location>
</feature>
<reference evidence="7" key="1">
    <citation type="submission" date="2021-03" db="EMBL/GenBank/DDBJ databases">
        <title>Revisited historic fungal species revealed as producer of novel bioactive compounds through whole genome sequencing and comparative genomics.</title>
        <authorList>
            <person name="Vignolle G.A."/>
            <person name="Hochenegger N."/>
            <person name="Mach R.L."/>
            <person name="Mach-Aigner A.R."/>
            <person name="Javad Rahimi M."/>
            <person name="Salim K.A."/>
            <person name="Chan C.M."/>
            <person name="Lim L.B.L."/>
            <person name="Cai F."/>
            <person name="Druzhinina I.S."/>
            <person name="U'Ren J.M."/>
            <person name="Derntl C."/>
        </authorList>
    </citation>
    <scope>NUCLEOTIDE SEQUENCE</scope>
    <source>
        <strain evidence="7">TUCIM 5799</strain>
    </source>
</reference>
<evidence type="ECO:0000313" key="8">
    <source>
        <dbReference type="Proteomes" id="UP000829685"/>
    </source>
</evidence>
<feature type="transmembrane region" description="Helical" evidence="5">
    <location>
        <begin position="145"/>
        <end position="166"/>
    </location>
</feature>
<evidence type="ECO:0000259" key="6">
    <source>
        <dbReference type="Pfam" id="PF00892"/>
    </source>
</evidence>
<keyword evidence="2 5" id="KW-0812">Transmembrane</keyword>
<dbReference type="PANTHER" id="PTHR22911">
    <property type="entry name" value="ACYL-MALONYL CONDENSING ENZYME-RELATED"/>
    <property type="match status" value="1"/>
</dbReference>
<protein>
    <recommendedName>
        <fullName evidence="6">EamA domain-containing protein</fullName>
    </recommendedName>
</protein>
<sequence>MLQTGGNGQHPVPTLQIITCRMILTLTPGIIYLYLKSVPDFILGDREVRRLLFVRAVAGVIGVGGFYASMIYLPLVEATVISFISPLLATILTSKLTGSNLSMRQLCASCVCFIGVLCITLSKLFDSADGYYDDPNKEAHRNSSLVLGVLIALTGVVGSSITIICVRQIGSRAHPLITMNYLAYSMLFLSVILYVVPSQRISYSWDLVPEQWITLVGVGLFAFLMEILQTTGFAIDSSPRAVNMLYFQAVLALCADLVIWKTKFSVWSLAGAGCIITGLICIGDAAPQDVKSISSISTASETELQNIDGQVNDQGRTS</sequence>
<evidence type="ECO:0000256" key="5">
    <source>
        <dbReference type="SAM" id="Phobius"/>
    </source>
</evidence>
<dbReference type="InterPro" id="IPR000620">
    <property type="entry name" value="EamA_dom"/>
</dbReference>
<evidence type="ECO:0000313" key="7">
    <source>
        <dbReference type="EMBL" id="KAI1868249.1"/>
    </source>
</evidence>
<evidence type="ECO:0000256" key="4">
    <source>
        <dbReference type="ARBA" id="ARBA00023136"/>
    </source>
</evidence>
<comment type="caution">
    <text evidence="7">The sequence shown here is derived from an EMBL/GenBank/DDBJ whole genome shotgun (WGS) entry which is preliminary data.</text>
</comment>
<feature type="domain" description="EamA" evidence="6">
    <location>
        <begin position="147"/>
        <end position="282"/>
    </location>
</feature>
<dbReference type="Proteomes" id="UP000829685">
    <property type="component" value="Unassembled WGS sequence"/>
</dbReference>
<evidence type="ECO:0000256" key="2">
    <source>
        <dbReference type="ARBA" id="ARBA00022692"/>
    </source>
</evidence>
<dbReference type="SUPFAM" id="SSF103481">
    <property type="entry name" value="Multidrug resistance efflux transporter EmrE"/>
    <property type="match status" value="2"/>
</dbReference>
<dbReference type="GO" id="GO:0016020">
    <property type="term" value="C:membrane"/>
    <property type="evidence" value="ECO:0007669"/>
    <property type="project" value="UniProtKB-SubCell"/>
</dbReference>
<feature type="transmembrane region" description="Helical" evidence="5">
    <location>
        <begin position="75"/>
        <end position="94"/>
    </location>
</feature>
<dbReference type="InterPro" id="IPR037185">
    <property type="entry name" value="EmrE-like"/>
</dbReference>
<feature type="transmembrane region" description="Helical" evidence="5">
    <location>
        <begin position="241"/>
        <end position="260"/>
    </location>
</feature>
<dbReference type="PANTHER" id="PTHR22911:SF6">
    <property type="entry name" value="SOLUTE CARRIER FAMILY 35 MEMBER G1"/>
    <property type="match status" value="1"/>
</dbReference>
<feature type="transmembrane region" description="Helical" evidence="5">
    <location>
        <begin position="266"/>
        <end position="286"/>
    </location>
</feature>
<accession>A0A9P9WKE3</accession>
<dbReference type="Pfam" id="PF00892">
    <property type="entry name" value="EamA"/>
    <property type="match status" value="2"/>
</dbReference>
<proteinExistence type="predicted"/>
<feature type="transmembrane region" description="Helical" evidence="5">
    <location>
        <begin position="51"/>
        <end position="69"/>
    </location>
</feature>
<comment type="subcellular location">
    <subcellularLocation>
        <location evidence="1">Membrane</location>
        <topology evidence="1">Multi-pass membrane protein</topology>
    </subcellularLocation>
</comment>
<dbReference type="EMBL" id="JAFIMR010000017">
    <property type="protein sequence ID" value="KAI1868249.1"/>
    <property type="molecule type" value="Genomic_DNA"/>
</dbReference>
<keyword evidence="3 5" id="KW-1133">Transmembrane helix</keyword>
<feature type="transmembrane region" description="Helical" evidence="5">
    <location>
        <begin position="211"/>
        <end position="229"/>
    </location>
</feature>
<feature type="transmembrane region" description="Helical" evidence="5">
    <location>
        <begin position="106"/>
        <end position="125"/>
    </location>
</feature>
<evidence type="ECO:0000256" key="1">
    <source>
        <dbReference type="ARBA" id="ARBA00004141"/>
    </source>
</evidence>
<feature type="domain" description="EamA" evidence="6">
    <location>
        <begin position="12"/>
        <end position="120"/>
    </location>
</feature>
<keyword evidence="8" id="KW-1185">Reference proteome</keyword>
<feature type="transmembrane region" description="Helical" evidence="5">
    <location>
        <begin position="178"/>
        <end position="196"/>
    </location>
</feature>
<name>A0A9P9WKE3_9PEZI</name>
<dbReference type="AlphaFoldDB" id="A0A9P9WKE3"/>
<evidence type="ECO:0000256" key="3">
    <source>
        <dbReference type="ARBA" id="ARBA00022989"/>
    </source>
</evidence>
<organism evidence="7 8">
    <name type="scientific">Neoarthrinium moseri</name>
    <dbReference type="NCBI Taxonomy" id="1658444"/>
    <lineage>
        <taxon>Eukaryota</taxon>
        <taxon>Fungi</taxon>
        <taxon>Dikarya</taxon>
        <taxon>Ascomycota</taxon>
        <taxon>Pezizomycotina</taxon>
        <taxon>Sordariomycetes</taxon>
        <taxon>Xylariomycetidae</taxon>
        <taxon>Amphisphaeriales</taxon>
        <taxon>Apiosporaceae</taxon>
        <taxon>Neoarthrinium</taxon>
    </lineage>
</organism>
<keyword evidence="4 5" id="KW-0472">Membrane</keyword>